<dbReference type="Gramene" id="CDY71283">
    <property type="protein sequence ID" value="CDY71283"/>
    <property type="gene ID" value="GSBRNA2T00013853001"/>
</dbReference>
<dbReference type="Gramene" id="CDX82964">
    <property type="protein sequence ID" value="CDX82964"/>
    <property type="gene ID" value="GSBRNA2T00138372001"/>
</dbReference>
<dbReference type="AlphaFoldDB" id="A0A078D3X5"/>
<accession>A0A078D3X5</accession>
<sequence>MNALIRVHQVFILVSLYFPRDLDTGY</sequence>
<gene>
    <name evidence="1" type="primary">BnaCnng72180D</name>
    <name evidence="1" type="ORF">GSBRNA2T00013853001</name>
</gene>
<proteinExistence type="predicted"/>
<organism evidence="1">
    <name type="scientific">Brassica napus</name>
    <name type="common">Rape</name>
    <dbReference type="NCBI Taxonomy" id="3708"/>
    <lineage>
        <taxon>Eukaryota</taxon>
        <taxon>Viridiplantae</taxon>
        <taxon>Streptophyta</taxon>
        <taxon>Embryophyta</taxon>
        <taxon>Tracheophyta</taxon>
        <taxon>Spermatophyta</taxon>
        <taxon>Magnoliopsida</taxon>
        <taxon>eudicotyledons</taxon>
        <taxon>Gunneridae</taxon>
        <taxon>Pentapetalae</taxon>
        <taxon>rosids</taxon>
        <taxon>malvids</taxon>
        <taxon>Brassicales</taxon>
        <taxon>Brassicaceae</taxon>
        <taxon>Brassiceae</taxon>
        <taxon>Brassica</taxon>
    </lineage>
</organism>
<reference evidence="1" key="2">
    <citation type="submission" date="2014-06" db="EMBL/GenBank/DDBJ databases">
        <authorList>
            <person name="Genoscope - CEA"/>
        </authorList>
    </citation>
    <scope>NUCLEOTIDE SEQUENCE</scope>
</reference>
<evidence type="ECO:0000313" key="1">
    <source>
        <dbReference type="EMBL" id="CDY71283.1"/>
    </source>
</evidence>
<reference evidence="1" key="1">
    <citation type="journal article" date="2014" name="Science">
        <title>Plant genetics. Early allopolyploid evolution in the post-Neolithic Brassica napus oilseed genome.</title>
        <authorList>
            <person name="Chalhoub B."/>
            <person name="Denoeud F."/>
            <person name="Liu S."/>
            <person name="Parkin I.A."/>
            <person name="Tang H."/>
            <person name="Wang X."/>
            <person name="Chiquet J."/>
            <person name="Belcram H."/>
            <person name="Tong C."/>
            <person name="Samans B."/>
            <person name="Correa M."/>
            <person name="Da Silva C."/>
            <person name="Just J."/>
            <person name="Falentin C."/>
            <person name="Koh C.S."/>
            <person name="Le Clainche I."/>
            <person name="Bernard M."/>
            <person name="Bento P."/>
            <person name="Noel B."/>
            <person name="Labadie K."/>
            <person name="Alberti A."/>
            <person name="Charles M."/>
            <person name="Arnaud D."/>
            <person name="Guo H."/>
            <person name="Daviaud C."/>
            <person name="Alamery S."/>
            <person name="Jabbari K."/>
            <person name="Zhao M."/>
            <person name="Edger P.P."/>
            <person name="Chelaifa H."/>
            <person name="Tack D."/>
            <person name="Lassalle G."/>
            <person name="Mestiri I."/>
            <person name="Schnel N."/>
            <person name="Le Paslier M.C."/>
            <person name="Fan G."/>
            <person name="Renault V."/>
            <person name="Bayer P.E."/>
            <person name="Golicz A.A."/>
            <person name="Manoli S."/>
            <person name="Lee T.H."/>
            <person name="Thi V.H."/>
            <person name="Chalabi S."/>
            <person name="Hu Q."/>
            <person name="Fan C."/>
            <person name="Tollenaere R."/>
            <person name="Lu Y."/>
            <person name="Battail C."/>
            <person name="Shen J."/>
            <person name="Sidebottom C.H."/>
            <person name="Wang X."/>
            <person name="Canaguier A."/>
            <person name="Chauveau A."/>
            <person name="Berard A."/>
            <person name="Deniot G."/>
            <person name="Guan M."/>
            <person name="Liu Z."/>
            <person name="Sun F."/>
            <person name="Lim Y.P."/>
            <person name="Lyons E."/>
            <person name="Town C.D."/>
            <person name="Bancroft I."/>
            <person name="Wang X."/>
            <person name="Meng J."/>
            <person name="Ma J."/>
            <person name="Pires J.C."/>
            <person name="King G.J."/>
            <person name="Brunel D."/>
            <person name="Delourme R."/>
            <person name="Renard M."/>
            <person name="Aury J.M."/>
            <person name="Adams K.L."/>
            <person name="Batley J."/>
            <person name="Snowdon R.J."/>
            <person name="Tost J."/>
            <person name="Edwards D."/>
            <person name="Zhou Y."/>
            <person name="Hua W."/>
            <person name="Sharpe A.G."/>
            <person name="Paterson A.H."/>
            <person name="Guan C."/>
            <person name="Wincker P."/>
        </authorList>
    </citation>
    <scope>NUCLEOTIDE SEQUENCE [LARGE SCALE GENOMIC DNA]</scope>
</reference>
<name>A0A078D3X5_BRANA</name>
<dbReference type="PaxDb" id="3708-A0A078D3X5"/>
<dbReference type="EMBL" id="LK045222">
    <property type="protein sequence ID" value="CDY71283.1"/>
    <property type="molecule type" value="Genomic_DNA"/>
</dbReference>
<protein>
    <submittedName>
        <fullName evidence="1">BnaCnng72180D protein</fullName>
    </submittedName>
</protein>